<dbReference type="Gene3D" id="1.10.10.60">
    <property type="entry name" value="Homeodomain-like"/>
    <property type="match status" value="1"/>
</dbReference>
<dbReference type="eggNOG" id="ENOG502S85C">
    <property type="taxonomic scope" value="Eukaryota"/>
</dbReference>
<dbReference type="PANTHER" id="PTHR16466:SF6">
    <property type="entry name" value="TELOMERIC REPEAT-BINDING FACTOR 2-INTERACTING PROTEIN 1"/>
    <property type="match status" value="1"/>
</dbReference>
<dbReference type="GO" id="GO:0042162">
    <property type="term" value="F:telomeric DNA binding"/>
    <property type="evidence" value="ECO:0007669"/>
    <property type="project" value="TreeGrafter"/>
</dbReference>
<evidence type="ECO:0000256" key="7">
    <source>
        <dbReference type="ARBA" id="ARBA00023242"/>
    </source>
</evidence>
<dbReference type="EMBL" id="FP929128">
    <property type="protein sequence ID" value="CBX96312.1"/>
    <property type="molecule type" value="Genomic_DNA"/>
</dbReference>
<proteinExistence type="inferred from homology"/>
<feature type="DNA-binding region" description="HMG box" evidence="8">
    <location>
        <begin position="374"/>
        <end position="442"/>
    </location>
</feature>
<comment type="subunit">
    <text evidence="9">Homodimer.</text>
</comment>
<dbReference type="Gene3D" id="1.10.10.2170">
    <property type="match status" value="1"/>
</dbReference>
<protein>
    <recommendedName>
        <fullName evidence="9">DNA-binding protein RAP1</fullName>
    </recommendedName>
</protein>
<keyword evidence="13" id="KW-1185">Reference proteome</keyword>
<evidence type="ECO:0000256" key="8">
    <source>
        <dbReference type="PROSITE-ProRule" id="PRU00267"/>
    </source>
</evidence>
<evidence type="ECO:0000256" key="3">
    <source>
        <dbReference type="ARBA" id="ARBA00022895"/>
    </source>
</evidence>
<dbReference type="AlphaFoldDB" id="E4ZY67"/>
<gene>
    <name evidence="12" type="ORF">LEMA_P112310.1</name>
</gene>
<dbReference type="CDD" id="cd11655">
    <property type="entry name" value="rap1_myb-like"/>
    <property type="match status" value="1"/>
</dbReference>
<reference evidence="13" key="1">
    <citation type="journal article" date="2011" name="Nat. Commun.">
        <title>Effector diversification within compartments of the Leptosphaeria maculans genome affected by Repeat-Induced Point mutations.</title>
        <authorList>
            <person name="Rouxel T."/>
            <person name="Grandaubert J."/>
            <person name="Hane J.K."/>
            <person name="Hoede C."/>
            <person name="van de Wouw A.P."/>
            <person name="Couloux A."/>
            <person name="Dominguez V."/>
            <person name="Anthouard V."/>
            <person name="Bally P."/>
            <person name="Bourras S."/>
            <person name="Cozijnsen A.J."/>
            <person name="Ciuffetti L.M."/>
            <person name="Degrave A."/>
            <person name="Dilmaghani A."/>
            <person name="Duret L."/>
            <person name="Fudal I."/>
            <person name="Goodwin S.B."/>
            <person name="Gout L."/>
            <person name="Glaser N."/>
            <person name="Linglin J."/>
            <person name="Kema G.H.J."/>
            <person name="Lapalu N."/>
            <person name="Lawrence C.B."/>
            <person name="May K."/>
            <person name="Meyer M."/>
            <person name="Ollivier B."/>
            <person name="Poulain J."/>
            <person name="Schoch C.L."/>
            <person name="Simon A."/>
            <person name="Spatafora J.W."/>
            <person name="Stachowiak A."/>
            <person name="Turgeon B.G."/>
            <person name="Tyler B.M."/>
            <person name="Vincent D."/>
            <person name="Weissenbach J."/>
            <person name="Amselem J."/>
            <person name="Quesneville H."/>
            <person name="Oliver R.P."/>
            <person name="Wincker P."/>
            <person name="Balesdent M.-H."/>
            <person name="Howlett B.J."/>
        </authorList>
    </citation>
    <scope>NUCLEOTIDE SEQUENCE [LARGE SCALE GENOMIC DNA]</scope>
    <source>
        <strain evidence="13">JN3 / isolate v23.1.3 / race Av1-4-5-6-7-8</strain>
    </source>
</reference>
<keyword evidence="5" id="KW-0010">Activator</keyword>
<dbReference type="PROSITE" id="PS50118">
    <property type="entry name" value="HMG_BOX_2"/>
    <property type="match status" value="1"/>
</dbReference>
<dbReference type="OMA" id="KKFWVAQ"/>
<dbReference type="InterPro" id="IPR015010">
    <property type="entry name" value="TERF2IP_Myb"/>
</dbReference>
<dbReference type="SUPFAM" id="SSF47095">
    <property type="entry name" value="HMG-box"/>
    <property type="match status" value="1"/>
</dbReference>
<dbReference type="Pfam" id="PF00505">
    <property type="entry name" value="HMG_box"/>
    <property type="match status" value="1"/>
</dbReference>
<evidence type="ECO:0000259" key="11">
    <source>
        <dbReference type="PROSITE" id="PS50118"/>
    </source>
</evidence>
<keyword evidence="8" id="KW-0238">DNA-binding</keyword>
<evidence type="ECO:0000313" key="13">
    <source>
        <dbReference type="Proteomes" id="UP000002668"/>
    </source>
</evidence>
<feature type="region of interest" description="Disordered" evidence="10">
    <location>
        <begin position="476"/>
        <end position="538"/>
    </location>
</feature>
<keyword evidence="7 8" id="KW-0539">Nucleus</keyword>
<dbReference type="STRING" id="985895.E4ZY67"/>
<evidence type="ECO:0000256" key="4">
    <source>
        <dbReference type="ARBA" id="ARBA00023015"/>
    </source>
</evidence>
<comment type="similarity">
    <text evidence="1 9">Belongs to the RAP1 family.</text>
</comment>
<keyword evidence="3 9" id="KW-0779">Telomere</keyword>
<comment type="subcellular location">
    <subcellularLocation>
        <location evidence="9">Nucleus</location>
    </subcellularLocation>
    <subcellularLocation>
        <location evidence="9">Chromosome</location>
        <location evidence="9">Telomere</location>
    </subcellularLocation>
</comment>
<dbReference type="InterPro" id="IPR039595">
    <property type="entry name" value="TE2IP/Rap1"/>
</dbReference>
<organism evidence="13">
    <name type="scientific">Leptosphaeria maculans (strain JN3 / isolate v23.1.3 / race Av1-4-5-6-7-8)</name>
    <name type="common">Blackleg fungus</name>
    <name type="synonym">Phoma lingam</name>
    <dbReference type="NCBI Taxonomy" id="985895"/>
    <lineage>
        <taxon>Eukaryota</taxon>
        <taxon>Fungi</taxon>
        <taxon>Dikarya</taxon>
        <taxon>Ascomycota</taxon>
        <taxon>Pezizomycotina</taxon>
        <taxon>Dothideomycetes</taxon>
        <taxon>Pleosporomycetidae</taxon>
        <taxon>Pleosporales</taxon>
        <taxon>Pleosporineae</taxon>
        <taxon>Leptosphaeriaceae</taxon>
        <taxon>Plenodomus</taxon>
        <taxon>Plenodomus lingam/Leptosphaeria maculans species complex</taxon>
    </lineage>
</organism>
<feature type="region of interest" description="Disordered" evidence="10">
    <location>
        <begin position="681"/>
        <end position="710"/>
    </location>
</feature>
<dbReference type="Gene3D" id="1.10.30.10">
    <property type="entry name" value="High mobility group box domain"/>
    <property type="match status" value="1"/>
</dbReference>
<dbReference type="GO" id="GO:0010833">
    <property type="term" value="P:telomere maintenance via telomere lengthening"/>
    <property type="evidence" value="ECO:0007669"/>
    <property type="project" value="UniProtKB-UniRule"/>
</dbReference>
<feature type="domain" description="HMG box" evidence="11">
    <location>
        <begin position="374"/>
        <end position="442"/>
    </location>
</feature>
<keyword evidence="4" id="KW-0805">Transcription regulation</keyword>
<evidence type="ECO:0000256" key="2">
    <source>
        <dbReference type="ARBA" id="ARBA00022454"/>
    </source>
</evidence>
<dbReference type="PANTHER" id="PTHR16466">
    <property type="entry name" value="TELOMERE REPEAT-BINDING FACTOR 2-INTERACTING PROTEIN 1"/>
    <property type="match status" value="1"/>
</dbReference>
<dbReference type="Pfam" id="PF16589">
    <property type="entry name" value="BRCT_2"/>
    <property type="match status" value="1"/>
</dbReference>
<feature type="compositionally biased region" description="Polar residues" evidence="10">
    <location>
        <begin position="596"/>
        <end position="630"/>
    </location>
</feature>
<dbReference type="InterPro" id="IPR009057">
    <property type="entry name" value="Homeodomain-like_sf"/>
</dbReference>
<evidence type="ECO:0000256" key="5">
    <source>
        <dbReference type="ARBA" id="ARBA00023159"/>
    </source>
</evidence>
<dbReference type="CDD" id="cd00084">
    <property type="entry name" value="HMG-box_SF"/>
    <property type="match status" value="1"/>
</dbReference>
<keyword evidence="6" id="KW-0804">Transcription</keyword>
<feature type="compositionally biased region" description="Low complexity" evidence="10">
    <location>
        <begin position="688"/>
        <end position="704"/>
    </location>
</feature>
<dbReference type="VEuPathDB" id="FungiDB:LEMA_P112310.1"/>
<keyword evidence="2 9" id="KW-0158">Chromosome</keyword>
<evidence type="ECO:0000256" key="6">
    <source>
        <dbReference type="ARBA" id="ARBA00023163"/>
    </source>
</evidence>
<evidence type="ECO:0000256" key="10">
    <source>
        <dbReference type="SAM" id="MobiDB-lite"/>
    </source>
</evidence>
<dbReference type="Pfam" id="PF08914">
    <property type="entry name" value="Myb_Rap1"/>
    <property type="match status" value="1"/>
</dbReference>
<feature type="region of interest" description="Disordered" evidence="10">
    <location>
        <begin position="167"/>
        <end position="214"/>
    </location>
</feature>
<sequence length="809" mass="91064">MAAPTIYNDVADDLNIGGQLFAGKKFFVVQRVPSRHRLLDDIKANGGEIVTLEKNADYIIADHLLPKFCPAGAISYEFVDKSIQDGVLRDPEDHPAGPRLGEAREPGAINWLAKAGRKAYTAEDDRMLYKWVRDCEANGQLSSGNEIYKRLEAESWRDRYIKRLKNRPPSAFNGFDNTPPSPRSDPSNQHAPPEASSSRPTQQPAHDGIVGKARTKDEYSLEDLARLFSTVDWEELYAFVDLIESTSIDKRSGAWTAWAASQDKQTVEQWLQYYEKVVRPQWERDPEWKRQQIKKKVEEKYKQDDSQSEDASQQQRESQTIKGEATTAQEQPPRAADRVSSNAKSTSEEPLQDVQKSANAEVGKSEQVLLTKQSHSTAAAYIYYVRAMESSVRTAQPDLDHTELHRVLMRQWTSLSDEEKAPYIAMDERAKTHRAKEIAKFAKTPSEIKLMSSSTTRHESPIVLKQTYETAMKRVRSHGAIEEHKNETEEIVRPSKRRRSDGAILNVGQKAALSGTPEQPLELSSQYSETSDSRNTEDRIEEQIVSDMAYAQDSGSPFKNEDLHDPDIATESIESDESINIDDQTLLPDDTEEDTPVNSPTPRASRYQKSLYDTQTILSSPTRDVSTQDPLPQEPIRKNKIEAEADPRSSSPLAHHISDVSTPPSIQEFRRSLNNEDHTHLFYPETRPSTSPAPSSTSSTGSGDPDPPLTAAELDLFFQEQYEEGFGNDFITTALKRTRMRPMLAIEVLEAWAQGKPLPDKRGIWTASDDEDVESGDGVALDRLARKHSVDGWGGITERMVFLEGYRSR</sequence>
<feature type="compositionally biased region" description="Basic and acidic residues" evidence="10">
    <location>
        <begin position="635"/>
        <end position="647"/>
    </location>
</feature>
<dbReference type="HOGENOM" id="CLU_347200_0_0_1"/>
<accession>E4ZY67</accession>
<evidence type="ECO:0000256" key="9">
    <source>
        <dbReference type="RuleBase" id="RU367107"/>
    </source>
</evidence>
<feature type="compositionally biased region" description="Polar residues" evidence="10">
    <location>
        <begin position="339"/>
        <end position="358"/>
    </location>
</feature>
<dbReference type="InterPro" id="IPR001357">
    <property type="entry name" value="BRCT_dom"/>
</dbReference>
<feature type="region of interest" description="Disordered" evidence="10">
    <location>
        <begin position="299"/>
        <end position="363"/>
    </location>
</feature>
<feature type="compositionally biased region" description="Polar residues" evidence="10">
    <location>
        <begin position="184"/>
        <end position="204"/>
    </location>
</feature>
<evidence type="ECO:0000313" key="12">
    <source>
        <dbReference type="EMBL" id="CBX96312.1"/>
    </source>
</evidence>
<feature type="compositionally biased region" description="Basic and acidic residues" evidence="10">
    <location>
        <begin position="479"/>
        <end position="493"/>
    </location>
</feature>
<evidence type="ECO:0000256" key="1">
    <source>
        <dbReference type="ARBA" id="ARBA00010467"/>
    </source>
</evidence>
<dbReference type="InterPro" id="IPR021661">
    <property type="entry name" value="Rap1_C"/>
</dbReference>
<feature type="compositionally biased region" description="Low complexity" evidence="10">
    <location>
        <begin position="309"/>
        <end position="318"/>
    </location>
</feature>
<dbReference type="InterPro" id="IPR036910">
    <property type="entry name" value="HMG_box_dom_sf"/>
</dbReference>
<dbReference type="Pfam" id="PF11626">
    <property type="entry name" value="Rap1_C"/>
    <property type="match status" value="1"/>
</dbReference>
<dbReference type="SUPFAM" id="SSF46689">
    <property type="entry name" value="Homeodomain-like"/>
    <property type="match status" value="1"/>
</dbReference>
<feature type="region of interest" description="Disordered" evidence="10">
    <location>
        <begin position="586"/>
        <end position="665"/>
    </location>
</feature>
<dbReference type="GO" id="GO:0070187">
    <property type="term" value="C:shelterin complex"/>
    <property type="evidence" value="ECO:0007669"/>
    <property type="project" value="TreeGrafter"/>
</dbReference>
<dbReference type="InterPro" id="IPR009071">
    <property type="entry name" value="HMG_box_dom"/>
</dbReference>
<comment type="function">
    <text evidence="9">Involved in the regulation of telomere length, clustering and has a specific role in telomere position effect (TPE).</text>
</comment>
<dbReference type="GO" id="GO:0031848">
    <property type="term" value="P:protection from non-homologous end joining at telomere"/>
    <property type="evidence" value="ECO:0007669"/>
    <property type="project" value="TreeGrafter"/>
</dbReference>
<name>E4ZY67_LEPMJ</name>
<dbReference type="InParanoid" id="E4ZY67"/>
<dbReference type="Proteomes" id="UP000002668">
    <property type="component" value="Genome"/>
</dbReference>
<dbReference type="InterPro" id="IPR038104">
    <property type="entry name" value="Rap1_C_sf"/>
</dbReference>
<dbReference type="OrthoDB" id="435460at2759"/>